<dbReference type="InterPro" id="IPR028944">
    <property type="entry name" value="PRTase_ComF-like"/>
</dbReference>
<dbReference type="Proteomes" id="UP000297540">
    <property type="component" value="Unassembled WGS sequence"/>
</dbReference>
<proteinExistence type="predicted"/>
<accession>A0A4Y8SBJ2</accession>
<dbReference type="EMBL" id="SOZE01000016">
    <property type="protein sequence ID" value="TFF36338.1"/>
    <property type="molecule type" value="Genomic_DNA"/>
</dbReference>
<dbReference type="Pfam" id="PF15610">
    <property type="entry name" value="PRTase_3"/>
    <property type="match status" value="1"/>
</dbReference>
<dbReference type="SUPFAM" id="SSF53271">
    <property type="entry name" value="PRTase-like"/>
    <property type="match status" value="1"/>
</dbReference>
<gene>
    <name evidence="1" type="ORF">E2R66_16000</name>
</gene>
<comment type="caution">
    <text evidence="1">The sequence shown here is derived from an EMBL/GenBank/DDBJ whole genome shotgun (WGS) entry which is preliminary data.</text>
</comment>
<evidence type="ECO:0000313" key="2">
    <source>
        <dbReference type="Proteomes" id="UP000297540"/>
    </source>
</evidence>
<keyword evidence="2" id="KW-1185">Reference proteome</keyword>
<dbReference type="AlphaFoldDB" id="A0A4Y8SBJ2"/>
<protein>
    <recommendedName>
        <fullName evidence="3">Phosphoribosyltransferase</fullName>
    </recommendedName>
</protein>
<organism evidence="1 2">
    <name type="scientific">Mucilaginibacter psychrotolerans</name>
    <dbReference type="NCBI Taxonomy" id="1524096"/>
    <lineage>
        <taxon>Bacteria</taxon>
        <taxon>Pseudomonadati</taxon>
        <taxon>Bacteroidota</taxon>
        <taxon>Sphingobacteriia</taxon>
        <taxon>Sphingobacteriales</taxon>
        <taxon>Sphingobacteriaceae</taxon>
        <taxon>Mucilaginibacter</taxon>
    </lineage>
</organism>
<evidence type="ECO:0000313" key="1">
    <source>
        <dbReference type="EMBL" id="TFF36338.1"/>
    </source>
</evidence>
<dbReference type="OrthoDB" id="8420922at2"/>
<dbReference type="InterPro" id="IPR029057">
    <property type="entry name" value="PRTase-like"/>
</dbReference>
<sequence length="281" mass="32836">MHSTYSLHHINNADDFGFSADDYSRFKFGDGLVSKAFGTALADCFIAERLVVNPIRRQMLVLSSPYSFIPTATFAMKDWFVYRLNHWLAQHGFPVVQEAKVHRTITYKEDYGELDAEQRMKLIGNDQFHIDKDFLAGKTLIFLDDIRITGSHERMIMKMVGEYGLTNDIHMLYFAELVNKSIHPNVENHLNYYHVKTIFHLQDIIKGADFRINTRIVKYILNYDFDSFCIFIQEQNNTFTEQLYHMALGNGYHTIEAYAQNLNHLKKHLLLDNYKLIAYGN</sequence>
<evidence type="ECO:0008006" key="3">
    <source>
        <dbReference type="Google" id="ProtNLM"/>
    </source>
</evidence>
<reference evidence="1 2" key="1">
    <citation type="journal article" date="2017" name="Int. J. Syst. Evol. Microbiol.">
        <title>Mucilaginibacterpsychrotolerans sp. nov., isolated from peatlands.</title>
        <authorList>
            <person name="Deng Y."/>
            <person name="Shen L."/>
            <person name="Xu B."/>
            <person name="Liu Y."/>
            <person name="Gu Z."/>
            <person name="Liu H."/>
            <person name="Zhou Y."/>
        </authorList>
    </citation>
    <scope>NUCLEOTIDE SEQUENCE [LARGE SCALE GENOMIC DNA]</scope>
    <source>
        <strain evidence="1 2">NH7-4</strain>
    </source>
</reference>
<name>A0A4Y8SBJ2_9SPHI</name>
<dbReference type="RefSeq" id="WP_133232294.1">
    <property type="nucleotide sequence ID" value="NZ_SOZE01000016.1"/>
</dbReference>